<dbReference type="OrthoDB" id="160294at2759"/>
<dbReference type="Proteomes" id="UP000324222">
    <property type="component" value="Unassembled WGS sequence"/>
</dbReference>
<sequence length="98" mass="11076">MAVQVRFTDQWEVRLTAPSYAVVIDMTRSDIFVNDEPLIGQNEKFIVHRLQNRMMIKIGMVLIRVGDTVDVMCLTTRGGSHRLPSKDNSPTSHKSACT</sequence>
<accession>A0A5B7HQ15</accession>
<comment type="caution">
    <text evidence="2">The sequence shown here is derived from an EMBL/GenBank/DDBJ whole genome shotgun (WGS) entry which is preliminary data.</text>
</comment>
<evidence type="ECO:0008006" key="4">
    <source>
        <dbReference type="Google" id="ProtNLM"/>
    </source>
</evidence>
<evidence type="ECO:0000256" key="1">
    <source>
        <dbReference type="SAM" id="MobiDB-lite"/>
    </source>
</evidence>
<evidence type="ECO:0000313" key="3">
    <source>
        <dbReference type="Proteomes" id="UP000324222"/>
    </source>
</evidence>
<dbReference type="EMBL" id="VSRR010031713">
    <property type="protein sequence ID" value="MPC70788.1"/>
    <property type="molecule type" value="Genomic_DNA"/>
</dbReference>
<evidence type="ECO:0000313" key="2">
    <source>
        <dbReference type="EMBL" id="MPC70788.1"/>
    </source>
</evidence>
<feature type="region of interest" description="Disordered" evidence="1">
    <location>
        <begin position="77"/>
        <end position="98"/>
    </location>
</feature>
<keyword evidence="3" id="KW-1185">Reference proteome</keyword>
<name>A0A5B7HQ15_PORTR</name>
<proteinExistence type="predicted"/>
<protein>
    <recommendedName>
        <fullName evidence="4">FHA domain-containing protein</fullName>
    </recommendedName>
</protein>
<gene>
    <name evidence="2" type="ORF">E2C01_065047</name>
</gene>
<dbReference type="AlphaFoldDB" id="A0A5B7HQ15"/>
<organism evidence="2 3">
    <name type="scientific">Portunus trituberculatus</name>
    <name type="common">Swimming crab</name>
    <name type="synonym">Neptunus trituberculatus</name>
    <dbReference type="NCBI Taxonomy" id="210409"/>
    <lineage>
        <taxon>Eukaryota</taxon>
        <taxon>Metazoa</taxon>
        <taxon>Ecdysozoa</taxon>
        <taxon>Arthropoda</taxon>
        <taxon>Crustacea</taxon>
        <taxon>Multicrustacea</taxon>
        <taxon>Malacostraca</taxon>
        <taxon>Eumalacostraca</taxon>
        <taxon>Eucarida</taxon>
        <taxon>Decapoda</taxon>
        <taxon>Pleocyemata</taxon>
        <taxon>Brachyura</taxon>
        <taxon>Eubrachyura</taxon>
        <taxon>Portunoidea</taxon>
        <taxon>Portunidae</taxon>
        <taxon>Portuninae</taxon>
        <taxon>Portunus</taxon>
    </lineage>
</organism>
<feature type="compositionally biased region" description="Polar residues" evidence="1">
    <location>
        <begin position="86"/>
        <end position="98"/>
    </location>
</feature>
<reference evidence="2 3" key="1">
    <citation type="submission" date="2019-05" db="EMBL/GenBank/DDBJ databases">
        <title>Another draft genome of Portunus trituberculatus and its Hox gene families provides insights of decapod evolution.</title>
        <authorList>
            <person name="Jeong J.-H."/>
            <person name="Song I."/>
            <person name="Kim S."/>
            <person name="Choi T."/>
            <person name="Kim D."/>
            <person name="Ryu S."/>
            <person name="Kim W."/>
        </authorList>
    </citation>
    <scope>NUCLEOTIDE SEQUENCE [LARGE SCALE GENOMIC DNA]</scope>
    <source>
        <tissue evidence="2">Muscle</tissue>
    </source>
</reference>